<accession>A0AAV1DM99</accession>
<sequence length="270" mass="30238">MGTLEDEKLFQMVHDFLKSESSSENPVSSYESLPSNHHYAKHYILQEIVESRNAVENAVFGCVLKNLRINKIKAADKNSTSLKKWLVMRLRKNGFHGASLCRTSWLTISGCPGGTYEYIEVVIQSSSSSSSPSIRLILDIDFKSQFELARPTPTYKELCDKLPSIFIGDAQKLSKIISILCSEAKQSLKERGLHIPPWRTVAYMQSKWLANPQRVSFNQVKEVVNQFSPLGTALTPLVMRKGDQQRDDCVVGKSSSALSSQLANLSTKCF</sequence>
<evidence type="ECO:0000313" key="2">
    <source>
        <dbReference type="Proteomes" id="UP001161247"/>
    </source>
</evidence>
<keyword evidence="2" id="KW-1185">Reference proteome</keyword>
<dbReference type="PANTHER" id="PTHR31579">
    <property type="entry name" value="OS03G0796600 PROTEIN"/>
    <property type="match status" value="1"/>
</dbReference>
<dbReference type="Pfam" id="PF04720">
    <property type="entry name" value="PDDEXK_6"/>
    <property type="match status" value="1"/>
</dbReference>
<dbReference type="AlphaFoldDB" id="A0AAV1DM99"/>
<dbReference type="PANTHER" id="PTHR31579:SF34">
    <property type="entry name" value="T14N5.3 PROTEIN"/>
    <property type="match status" value="1"/>
</dbReference>
<reference evidence="1" key="1">
    <citation type="submission" date="2023-03" db="EMBL/GenBank/DDBJ databases">
        <authorList>
            <person name="Julca I."/>
        </authorList>
    </citation>
    <scope>NUCLEOTIDE SEQUENCE</scope>
</reference>
<organism evidence="1 2">
    <name type="scientific">Oldenlandia corymbosa var. corymbosa</name>
    <dbReference type="NCBI Taxonomy" id="529605"/>
    <lineage>
        <taxon>Eukaryota</taxon>
        <taxon>Viridiplantae</taxon>
        <taxon>Streptophyta</taxon>
        <taxon>Embryophyta</taxon>
        <taxon>Tracheophyta</taxon>
        <taxon>Spermatophyta</taxon>
        <taxon>Magnoliopsida</taxon>
        <taxon>eudicotyledons</taxon>
        <taxon>Gunneridae</taxon>
        <taxon>Pentapetalae</taxon>
        <taxon>asterids</taxon>
        <taxon>lamiids</taxon>
        <taxon>Gentianales</taxon>
        <taxon>Rubiaceae</taxon>
        <taxon>Rubioideae</taxon>
        <taxon>Spermacoceae</taxon>
        <taxon>Hedyotis-Oldenlandia complex</taxon>
        <taxon>Oldenlandia</taxon>
    </lineage>
</organism>
<dbReference type="InterPro" id="IPR006502">
    <property type="entry name" value="PDDEXK-like"/>
</dbReference>
<protein>
    <submittedName>
        <fullName evidence="1">OLC1v1008713C3</fullName>
    </submittedName>
</protein>
<dbReference type="EMBL" id="OX459123">
    <property type="protein sequence ID" value="CAI9108990.1"/>
    <property type="molecule type" value="Genomic_DNA"/>
</dbReference>
<dbReference type="Proteomes" id="UP001161247">
    <property type="component" value="Chromosome 6"/>
</dbReference>
<name>A0AAV1DM99_OLDCO</name>
<dbReference type="NCBIfam" id="TIGR01615">
    <property type="entry name" value="A_thal_3542"/>
    <property type="match status" value="1"/>
</dbReference>
<gene>
    <name evidence="1" type="ORF">OLC1_LOCUS16970</name>
</gene>
<proteinExistence type="predicted"/>
<evidence type="ECO:0000313" key="1">
    <source>
        <dbReference type="EMBL" id="CAI9108990.1"/>
    </source>
</evidence>